<proteinExistence type="predicted"/>
<dbReference type="Proteomes" id="UP000717585">
    <property type="component" value="Unassembled WGS sequence"/>
</dbReference>
<keyword evidence="2" id="KW-0812">Transmembrane</keyword>
<feature type="transmembrane region" description="Helical" evidence="2">
    <location>
        <begin position="1325"/>
        <end position="1347"/>
    </location>
</feature>
<sequence>MARGLLGADMWATMPSDGRISSSRGDVPSMSLADENFGPSTNGALPWIALRLTIAVRGQAYHFPPLLYTVGRVCSLYFLISFVIQRDDLLRKYLGLAFRIPIADGTFCNADTSDALIWAFFCSYGIFSAALLVMLAFGASLTPNGSLAGRAVISVHHLVSTVLFIPTVLLFFRIHELGGPLSEVSIVIDNIFGWVFTVFALVIIVSVSTVIRLTFFNFTHSNSVEHMTQLPSFLHALVPLQQALFVIGMYTIDDASTLLSQTLCVTAVGVLPVLFGLLLFIFPLHAHPGTMSADIALIVSPGIAGIAHLFGAAFILFPVALVLYFASYGIILARYSLLTFKFGFLLRPDRKEPDSAQISVPPGVFVCRSLFFYAFTHSCITGLSMAKIRQKRDRLDFLSFHDENNADAARISEIHRLSHVLQAVTDNADTRLGPTLSSRISLAIYEQYVKGNTDSAIFEIFKAFEHVRGPLDALPCIYLYSLYQNAENSRRNQHTGFDSAMLRRLHVKLKTVQRQVMQAKLAINTFWSILARDKVDILELHRVSEQIYAHATSAERTFIWLLEYFPQRIPVIRMYADFLKNVALAPDAAEKLELYADYLTNRDDPDKTEVAVDFRLEFEHKRVLRSRKREHRSPLATGLERTLRLSLTVIGIAITSMLLFQLTHFFTETKLRAVHCAAWEYAGRLTEADFLLQTVTKASLWPDLPVHPFDSEDAPILDRISQVKADTKKSVQAMYDAIQFPVLTWLWPELASMAADHDLAAINPDSTFDRPEALFATSSAQSVSLLDLATYFDEILENIVAGETVENYIAHYAHFNIEHAQLPRLNYIVSFIDEAMHTLFIFDTAVSCVAITIIVAAAVIAYPFVFRRPSSAVKQAQERNLNLFMRMDKGIAAMMARSTDLHKSAGYIPTTGELVTNRDQDRPRRLSVASVASDARTATSVVSIAGYAAAEYSANSETEFCSESGSETSESETSESETAGFSKTLDVPTAQYPARDDRQDSATNRISSLTERFRGIRQRTFIMTYVLFALHLLALVLAAVIIVDTAVAPSIVLRDLYAHYDTNTEIHVTFDELLVSNHAKATAALGFAQSLDSAWATQFESIIREQRVIDTADFLVANGHDRSVSSVITEAYIGLFQLDRWAAISLYQSANVAGSSLPTSSQCFLSGMAYNYTAEPTHLLQALVYNSSRSRGYYSDAGADALLSSNDSLTVARNILVDPAYIEISDRTDADLTLARDTLLDTNWSDIDSLKSYAARLRNLSSACATAIIPLALVMLVLATAITLLNRRLANINSDIAEVQDWILSRPEAVKKACPISQRARNMTLVKIVCLFVVTLVIIVTCLHLILLQLNLFDRVWAHDVKCLDNAQYFYSNASLDVSTMKERVVAMRRYTQFADVTLGYKAMLVLEGWTSAVAGINSSIDVVSDLDYFDYSTFLEDAREALATATNASASIEHILRISFQLATEAAGLATSLPLPHYSYDASTEDDAAEDALHYPARAGHMYSSDTADGLLDADVQMEMARLLLFDDKLVDLVTEFDTAVRAIRATLNTALDETVFESDSEDWRRLIMSTLAAFLIASTLVLVAFSTRFLYPPRLTWAQTQRIKRSSETHKDLRVATILAVLLIGVLLVAATGSGIVDAVQAKNFETVSEIVTQLVSLFTVENGAIYMATSPNVARSASVAAESAVSLLQTASASVTQSERDFLLYSLVPETTFTQTCLNCTLVDPSMSFNDLLAMVAVAVGDMEPGSTCLTTDGVANPAFSVIRESEYPLSSMLWDKLDSVQVASNAIRSIGRTTSVVLLATALVSLPVIYRMLKRHVFAGIVAQEMLVKSLLAMVPEASLKRSYLLRLLHQQLVTMSNEDINAEYVE</sequence>
<reference evidence="4" key="1">
    <citation type="submission" date="2021-05" db="EMBL/GenBank/DDBJ databases">
        <title>A free-living protist that lacks canonical eukaryotic 1 DNA replication and segregation systems.</title>
        <authorList>
            <person name="Salas-Leiva D.E."/>
            <person name="Tromer E.C."/>
            <person name="Curtis B.A."/>
            <person name="Jerlstrom-Hultqvist J."/>
            <person name="Kolisko M."/>
            <person name="Yi Z."/>
            <person name="Salas-Leiva J.S."/>
            <person name="Gallot-Lavallee L."/>
            <person name="Kops G.J.P.L."/>
            <person name="Archibald J.M."/>
            <person name="Simpson A.G.B."/>
            <person name="Roger A.J."/>
        </authorList>
    </citation>
    <scope>NUCLEOTIDE SEQUENCE</scope>
    <source>
        <strain evidence="4">BICM</strain>
    </source>
</reference>
<gene>
    <name evidence="4" type="ORF">J8273_7784</name>
</gene>
<organism evidence="4 5">
    <name type="scientific">Carpediemonas membranifera</name>
    <dbReference type="NCBI Taxonomy" id="201153"/>
    <lineage>
        <taxon>Eukaryota</taxon>
        <taxon>Metamonada</taxon>
        <taxon>Carpediemonas-like organisms</taxon>
        <taxon>Carpediemonas</taxon>
    </lineage>
</organism>
<dbReference type="EMBL" id="JAHDYR010000064">
    <property type="protein sequence ID" value="KAG9390434.1"/>
    <property type="molecule type" value="Genomic_DNA"/>
</dbReference>
<evidence type="ECO:0000256" key="1">
    <source>
        <dbReference type="SAM" id="MobiDB-lite"/>
    </source>
</evidence>
<feature type="transmembrane region" description="Helical" evidence="2">
    <location>
        <begin position="1022"/>
        <end position="1043"/>
    </location>
</feature>
<evidence type="ECO:0000313" key="5">
    <source>
        <dbReference type="Proteomes" id="UP000717585"/>
    </source>
</evidence>
<evidence type="ECO:0000313" key="4">
    <source>
        <dbReference type="EMBL" id="KAG9390434.1"/>
    </source>
</evidence>
<comment type="caution">
    <text evidence="4">The sequence shown here is derived from an EMBL/GenBank/DDBJ whole genome shotgun (WGS) entry which is preliminary data.</text>
</comment>
<feature type="transmembrane region" description="Helical" evidence="2">
    <location>
        <begin position="232"/>
        <end position="252"/>
    </location>
</feature>
<feature type="compositionally biased region" description="Low complexity" evidence="1">
    <location>
        <begin position="959"/>
        <end position="968"/>
    </location>
</feature>
<protein>
    <recommendedName>
        <fullName evidence="3">TmcB/TmcC TPR repeats domain-containing protein</fullName>
    </recommendedName>
</protein>
<feature type="region of interest" description="Disordered" evidence="1">
    <location>
        <begin position="959"/>
        <end position="1003"/>
    </location>
</feature>
<keyword evidence="2" id="KW-1133">Transmembrane helix</keyword>
<feature type="transmembrane region" description="Helical" evidence="2">
    <location>
        <begin position="1568"/>
        <end position="1593"/>
    </location>
</feature>
<feature type="domain" description="TmcB/TmcC TPR repeats" evidence="3">
    <location>
        <begin position="496"/>
        <end position="602"/>
    </location>
</feature>
<feature type="transmembrane region" description="Helical" evidence="2">
    <location>
        <begin position="258"/>
        <end position="283"/>
    </location>
</feature>
<feature type="transmembrane region" description="Helical" evidence="2">
    <location>
        <begin position="191"/>
        <end position="211"/>
    </location>
</feature>
<feature type="transmembrane region" description="Helical" evidence="2">
    <location>
        <begin position="115"/>
        <end position="139"/>
    </location>
</feature>
<feature type="transmembrane region" description="Helical" evidence="2">
    <location>
        <begin position="1614"/>
        <end position="1639"/>
    </location>
</feature>
<feature type="transmembrane region" description="Helical" evidence="2">
    <location>
        <begin position="151"/>
        <end position="171"/>
    </location>
</feature>
<evidence type="ECO:0000259" key="3">
    <source>
        <dbReference type="Pfam" id="PF25474"/>
    </source>
</evidence>
<keyword evidence="5" id="KW-1185">Reference proteome</keyword>
<feature type="transmembrane region" description="Helical" evidence="2">
    <location>
        <begin position="839"/>
        <end position="865"/>
    </location>
</feature>
<keyword evidence="2" id="KW-0472">Membrane</keyword>
<feature type="transmembrane region" description="Helical" evidence="2">
    <location>
        <begin position="323"/>
        <end position="346"/>
    </location>
</feature>
<name>A0A8J6B0P5_9EUKA</name>
<evidence type="ECO:0000256" key="2">
    <source>
        <dbReference type="SAM" id="Phobius"/>
    </source>
</evidence>
<dbReference type="Pfam" id="PF25474">
    <property type="entry name" value="TPR_TmcB"/>
    <property type="match status" value="1"/>
</dbReference>
<feature type="transmembrane region" description="Helical" evidence="2">
    <location>
        <begin position="295"/>
        <end position="317"/>
    </location>
</feature>
<feature type="transmembrane region" description="Helical" evidence="2">
    <location>
        <begin position="66"/>
        <end position="84"/>
    </location>
</feature>
<accession>A0A8J6B0P5</accession>
<dbReference type="InterPro" id="IPR057352">
    <property type="entry name" value="TPR_TmcB/C"/>
</dbReference>
<feature type="transmembrane region" description="Helical" evidence="2">
    <location>
        <begin position="1267"/>
        <end position="1285"/>
    </location>
</feature>